<dbReference type="InterPro" id="IPR011333">
    <property type="entry name" value="SKP1/BTB/POZ_sf"/>
</dbReference>
<dbReference type="eggNOG" id="ENOG502RBVE">
    <property type="taxonomic scope" value="Eukaryota"/>
</dbReference>
<dbReference type="Gene3D" id="3.30.710.10">
    <property type="entry name" value="Potassium Channel Kv1.1, Chain A"/>
    <property type="match status" value="1"/>
</dbReference>
<dbReference type="STRING" id="743788.S8FYG2"/>
<evidence type="ECO:0000313" key="3">
    <source>
        <dbReference type="EMBL" id="EPT03215.1"/>
    </source>
</evidence>
<reference evidence="3 4" key="1">
    <citation type="journal article" date="2012" name="Science">
        <title>The Paleozoic origin of enzymatic lignin decomposition reconstructed from 31 fungal genomes.</title>
        <authorList>
            <person name="Floudas D."/>
            <person name="Binder M."/>
            <person name="Riley R."/>
            <person name="Barry K."/>
            <person name="Blanchette R.A."/>
            <person name="Henrissat B."/>
            <person name="Martinez A.T."/>
            <person name="Otillar R."/>
            <person name="Spatafora J.W."/>
            <person name="Yadav J.S."/>
            <person name="Aerts A."/>
            <person name="Benoit I."/>
            <person name="Boyd A."/>
            <person name="Carlson A."/>
            <person name="Copeland A."/>
            <person name="Coutinho P.M."/>
            <person name="de Vries R.P."/>
            <person name="Ferreira P."/>
            <person name="Findley K."/>
            <person name="Foster B."/>
            <person name="Gaskell J."/>
            <person name="Glotzer D."/>
            <person name="Gorecki P."/>
            <person name="Heitman J."/>
            <person name="Hesse C."/>
            <person name="Hori C."/>
            <person name="Igarashi K."/>
            <person name="Jurgens J.A."/>
            <person name="Kallen N."/>
            <person name="Kersten P."/>
            <person name="Kohler A."/>
            <person name="Kuees U."/>
            <person name="Kumar T.K.A."/>
            <person name="Kuo A."/>
            <person name="LaButti K."/>
            <person name="Larrondo L.F."/>
            <person name="Lindquist E."/>
            <person name="Ling A."/>
            <person name="Lombard V."/>
            <person name="Lucas S."/>
            <person name="Lundell T."/>
            <person name="Martin R."/>
            <person name="McLaughlin D.J."/>
            <person name="Morgenstern I."/>
            <person name="Morin E."/>
            <person name="Murat C."/>
            <person name="Nagy L.G."/>
            <person name="Nolan M."/>
            <person name="Ohm R.A."/>
            <person name="Patyshakuliyeva A."/>
            <person name="Rokas A."/>
            <person name="Ruiz-Duenas F.J."/>
            <person name="Sabat G."/>
            <person name="Salamov A."/>
            <person name="Samejima M."/>
            <person name="Schmutz J."/>
            <person name="Slot J.C."/>
            <person name="St John F."/>
            <person name="Stenlid J."/>
            <person name="Sun H."/>
            <person name="Sun S."/>
            <person name="Syed K."/>
            <person name="Tsang A."/>
            <person name="Wiebenga A."/>
            <person name="Young D."/>
            <person name="Pisabarro A."/>
            <person name="Eastwood D.C."/>
            <person name="Martin F."/>
            <person name="Cullen D."/>
            <person name="Grigoriev I.V."/>
            <person name="Hibbett D.S."/>
        </authorList>
    </citation>
    <scope>NUCLEOTIDE SEQUENCE</scope>
    <source>
        <strain evidence="4">FP-58527</strain>
    </source>
</reference>
<keyword evidence="4" id="KW-1185">Reference proteome</keyword>
<dbReference type="HOGENOM" id="CLU_052397_0_1_1"/>
<evidence type="ECO:0000259" key="2">
    <source>
        <dbReference type="SMART" id="SM00225"/>
    </source>
</evidence>
<dbReference type="InterPro" id="IPR000210">
    <property type="entry name" value="BTB/POZ_dom"/>
</dbReference>
<accession>S8FYG2</accession>
<feature type="domain" description="BTB" evidence="2">
    <location>
        <begin position="66"/>
        <end position="178"/>
    </location>
</feature>
<dbReference type="Pfam" id="PF00651">
    <property type="entry name" value="BTB"/>
    <property type="match status" value="1"/>
</dbReference>
<name>S8FYG2_FOMSC</name>
<proteinExistence type="predicted"/>
<organism evidence="3 4">
    <name type="scientific">Fomitopsis schrenkii</name>
    <name type="common">Brown rot fungus</name>
    <dbReference type="NCBI Taxonomy" id="2126942"/>
    <lineage>
        <taxon>Eukaryota</taxon>
        <taxon>Fungi</taxon>
        <taxon>Dikarya</taxon>
        <taxon>Basidiomycota</taxon>
        <taxon>Agaricomycotina</taxon>
        <taxon>Agaricomycetes</taxon>
        <taxon>Polyporales</taxon>
        <taxon>Fomitopsis</taxon>
    </lineage>
</organism>
<dbReference type="InParanoid" id="S8FYG2"/>
<evidence type="ECO:0000313" key="4">
    <source>
        <dbReference type="Proteomes" id="UP000015241"/>
    </source>
</evidence>
<feature type="region of interest" description="Disordered" evidence="1">
    <location>
        <begin position="32"/>
        <end position="59"/>
    </location>
</feature>
<evidence type="ECO:0000256" key="1">
    <source>
        <dbReference type="SAM" id="MobiDB-lite"/>
    </source>
</evidence>
<dbReference type="EMBL" id="KE504131">
    <property type="protein sequence ID" value="EPT03215.1"/>
    <property type="molecule type" value="Genomic_DNA"/>
</dbReference>
<sequence>MPSLSLSLARSLARMMNSNIVTLGHAGTRLGSTASSETLSPEDDPKSIPSASPASTAPFPFDSPRAEVILRSSDGVEIRFWKVVLAKVSPVFKIMFTLPTPQAVGSQHGRLGDSDPQIISMTEDTKAIRILLRVCEPVGADSSRALTVDEASILLEIARKYEMDGIEAHTIQALWGFVQSSPLRVYCLAVRHDLDKALICAAARAFLDMPILDHLEMIRDAPEMEHISAAAYCRLLDYRRVCCDAALKAIKEFPAADHEFATRCWSSCSSSKGPNTCRVIVRHHVGPGGDEFVVIKWFSSFIDHCQTIARETPSAKRIATDEVVVKCLADAWKCVHCAGYAWDDLHSYLPLLMAKIDEGIAQVALQIA</sequence>
<dbReference type="OrthoDB" id="3357985at2759"/>
<dbReference type="SMART" id="SM00225">
    <property type="entry name" value="BTB"/>
    <property type="match status" value="1"/>
</dbReference>
<dbReference type="Proteomes" id="UP000015241">
    <property type="component" value="Unassembled WGS sequence"/>
</dbReference>
<gene>
    <name evidence="3" type="ORF">FOMPIDRAFT_1047204</name>
</gene>
<protein>
    <recommendedName>
        <fullName evidence="2">BTB domain-containing protein</fullName>
    </recommendedName>
</protein>
<feature type="compositionally biased region" description="Low complexity" evidence="1">
    <location>
        <begin position="47"/>
        <end position="59"/>
    </location>
</feature>
<dbReference type="AlphaFoldDB" id="S8FYG2"/>